<keyword evidence="3" id="KW-0238">DNA-binding</keyword>
<proteinExistence type="predicted"/>
<dbReference type="FunFam" id="1.20.5.170:FF:000020">
    <property type="entry name" value="BZIP transcription factor"/>
    <property type="match status" value="1"/>
</dbReference>
<evidence type="ECO:0000259" key="7">
    <source>
        <dbReference type="PROSITE" id="PS50217"/>
    </source>
</evidence>
<dbReference type="Gene3D" id="1.20.5.170">
    <property type="match status" value="1"/>
</dbReference>
<dbReference type="SMART" id="SM00338">
    <property type="entry name" value="BRLZ"/>
    <property type="match status" value="1"/>
</dbReference>
<keyword evidence="5" id="KW-0539">Nucleus</keyword>
<reference evidence="8 9" key="1">
    <citation type="submission" date="2023-10" db="EMBL/GenBank/DDBJ databases">
        <title>Chromosome-scale genome assembly provides insights into flower coloration mechanisms of Canna indica.</title>
        <authorList>
            <person name="Li C."/>
        </authorList>
    </citation>
    <scope>NUCLEOTIDE SEQUENCE [LARGE SCALE GENOMIC DNA]</scope>
    <source>
        <tissue evidence="8">Flower</tissue>
    </source>
</reference>
<evidence type="ECO:0000256" key="2">
    <source>
        <dbReference type="ARBA" id="ARBA00023015"/>
    </source>
</evidence>
<dbReference type="SUPFAM" id="SSF57959">
    <property type="entry name" value="Leucine zipper domain"/>
    <property type="match status" value="1"/>
</dbReference>
<name>A0AAQ3KL70_9LILI</name>
<dbReference type="GO" id="GO:0045893">
    <property type="term" value="P:positive regulation of DNA-templated transcription"/>
    <property type="evidence" value="ECO:0007669"/>
    <property type="project" value="TreeGrafter"/>
</dbReference>
<dbReference type="Proteomes" id="UP001327560">
    <property type="component" value="Chromosome 5"/>
</dbReference>
<keyword evidence="2" id="KW-0805">Transcription regulation</keyword>
<evidence type="ECO:0000256" key="6">
    <source>
        <dbReference type="SAM" id="MobiDB-lite"/>
    </source>
</evidence>
<evidence type="ECO:0000313" key="9">
    <source>
        <dbReference type="Proteomes" id="UP001327560"/>
    </source>
</evidence>
<dbReference type="InterPro" id="IPR046347">
    <property type="entry name" value="bZIP_sf"/>
</dbReference>
<dbReference type="PROSITE" id="PS00036">
    <property type="entry name" value="BZIP_BASIC"/>
    <property type="match status" value="1"/>
</dbReference>
<feature type="domain" description="BZIP" evidence="7">
    <location>
        <begin position="35"/>
        <end position="84"/>
    </location>
</feature>
<dbReference type="PROSITE" id="PS50217">
    <property type="entry name" value="BZIP"/>
    <property type="match status" value="1"/>
</dbReference>
<dbReference type="AlphaFoldDB" id="A0AAQ3KL70"/>
<keyword evidence="9" id="KW-1185">Reference proteome</keyword>
<dbReference type="GO" id="GO:0005634">
    <property type="term" value="C:nucleus"/>
    <property type="evidence" value="ECO:0007669"/>
    <property type="project" value="UniProtKB-SubCell"/>
</dbReference>
<dbReference type="EMBL" id="CP136894">
    <property type="protein sequence ID" value="WOL07826.1"/>
    <property type="molecule type" value="Genomic_DNA"/>
</dbReference>
<sequence>MAPVVACQALAPDGFHPSVSGTAAPDNRETVSREERRRLRRMISNRESARRSRARKQRHLEELRSQAGRLRLENRDLVVRLGGLIQRCVLVRQDNDCLRAEASALSRRLAELRSAAALRHLQHRLMAAPPHVHAQYELAWASSLMA</sequence>
<feature type="region of interest" description="Disordered" evidence="6">
    <location>
        <begin position="15"/>
        <end position="58"/>
    </location>
</feature>
<evidence type="ECO:0000256" key="4">
    <source>
        <dbReference type="ARBA" id="ARBA00023163"/>
    </source>
</evidence>
<dbReference type="InterPro" id="IPR004827">
    <property type="entry name" value="bZIP"/>
</dbReference>
<dbReference type="PANTHER" id="PTHR45764">
    <property type="entry name" value="BZIP TRANSCRIPTION FACTOR 44"/>
    <property type="match status" value="1"/>
</dbReference>
<gene>
    <name evidence="8" type="ORF">Cni_G16575</name>
</gene>
<evidence type="ECO:0000256" key="1">
    <source>
        <dbReference type="ARBA" id="ARBA00004123"/>
    </source>
</evidence>
<comment type="subcellular location">
    <subcellularLocation>
        <location evidence="1">Nucleus</location>
    </subcellularLocation>
</comment>
<evidence type="ECO:0000313" key="8">
    <source>
        <dbReference type="EMBL" id="WOL07826.1"/>
    </source>
</evidence>
<dbReference type="GO" id="GO:0003700">
    <property type="term" value="F:DNA-binding transcription factor activity"/>
    <property type="evidence" value="ECO:0007669"/>
    <property type="project" value="InterPro"/>
</dbReference>
<keyword evidence="4" id="KW-0804">Transcription</keyword>
<feature type="compositionally biased region" description="Basic and acidic residues" evidence="6">
    <location>
        <begin position="26"/>
        <end position="37"/>
    </location>
</feature>
<dbReference type="GO" id="GO:0000976">
    <property type="term" value="F:transcription cis-regulatory region binding"/>
    <property type="evidence" value="ECO:0007669"/>
    <property type="project" value="TreeGrafter"/>
</dbReference>
<organism evidence="8 9">
    <name type="scientific">Canna indica</name>
    <name type="common">Indian-shot</name>
    <dbReference type="NCBI Taxonomy" id="4628"/>
    <lineage>
        <taxon>Eukaryota</taxon>
        <taxon>Viridiplantae</taxon>
        <taxon>Streptophyta</taxon>
        <taxon>Embryophyta</taxon>
        <taxon>Tracheophyta</taxon>
        <taxon>Spermatophyta</taxon>
        <taxon>Magnoliopsida</taxon>
        <taxon>Liliopsida</taxon>
        <taxon>Zingiberales</taxon>
        <taxon>Cannaceae</taxon>
        <taxon>Canna</taxon>
    </lineage>
</organism>
<evidence type="ECO:0000256" key="5">
    <source>
        <dbReference type="ARBA" id="ARBA00023242"/>
    </source>
</evidence>
<protein>
    <recommendedName>
        <fullName evidence="7">BZIP domain-containing protein</fullName>
    </recommendedName>
</protein>
<dbReference type="PANTHER" id="PTHR45764:SF21">
    <property type="entry name" value="OS03G0770000 PROTEIN"/>
    <property type="match status" value="1"/>
</dbReference>
<evidence type="ECO:0000256" key="3">
    <source>
        <dbReference type="ARBA" id="ARBA00023125"/>
    </source>
</evidence>
<accession>A0AAQ3KL70</accession>
<dbReference type="Pfam" id="PF00170">
    <property type="entry name" value="bZIP_1"/>
    <property type="match status" value="1"/>
</dbReference>